<evidence type="ECO:0000313" key="4">
    <source>
        <dbReference type="EMBL" id="OLQ74453.1"/>
    </source>
</evidence>
<dbReference type="Gene3D" id="3.30.70.1710">
    <property type="match status" value="1"/>
</dbReference>
<dbReference type="PIRSF" id="PIRSF012296">
    <property type="entry name" value="EutS_PduU"/>
    <property type="match status" value="1"/>
</dbReference>
<comment type="caution">
    <text evidence="4">The sequence shown here is derived from an EMBL/GenBank/DDBJ whole genome shotgun (WGS) entry which is preliminary data.</text>
</comment>
<name>A0A1Q9GJ17_9GAMM</name>
<dbReference type="AlphaFoldDB" id="A0A1Q9GJ17"/>
<keyword evidence="5" id="KW-1185">Reference proteome</keyword>
<dbReference type="SUPFAM" id="SSF143414">
    <property type="entry name" value="CcmK-like"/>
    <property type="match status" value="1"/>
</dbReference>
<dbReference type="InterPro" id="IPR044870">
    <property type="entry name" value="BMC_CP"/>
</dbReference>
<protein>
    <submittedName>
        <fullName evidence="4">Propanediol utilization protein</fullName>
    </submittedName>
</protein>
<dbReference type="PANTHER" id="PTHR40449">
    <property type="entry name" value="ETHANOLAMINE UTILIZATION PROTEIN EUTS"/>
    <property type="match status" value="1"/>
</dbReference>
<keyword evidence="2" id="KW-1283">Bacterial microcompartment</keyword>
<proteinExistence type="predicted"/>
<dbReference type="PROSITE" id="PS51931">
    <property type="entry name" value="BMC_CP"/>
    <property type="match status" value="1"/>
</dbReference>
<accession>A0A1Q9GJ17</accession>
<dbReference type="PANTHER" id="PTHR40449:SF2">
    <property type="entry name" value="BACTERIAL MICROCOMPARTMENT SHELL PROTEIN EUTS"/>
    <property type="match status" value="1"/>
</dbReference>
<dbReference type="InterPro" id="IPR009307">
    <property type="entry name" value="EutS/PduU/CutR"/>
</dbReference>
<evidence type="ECO:0000256" key="1">
    <source>
        <dbReference type="ARBA" id="ARBA00024322"/>
    </source>
</evidence>
<dbReference type="STRING" id="1903952.BIT28_13615"/>
<evidence type="ECO:0000259" key="3">
    <source>
        <dbReference type="PROSITE" id="PS51931"/>
    </source>
</evidence>
<feature type="domain" description="BMC circularly permuted" evidence="3">
    <location>
        <begin position="8"/>
        <end position="108"/>
    </location>
</feature>
<gene>
    <name evidence="4" type="ORF">BIT28_13615</name>
</gene>
<comment type="subcellular location">
    <subcellularLocation>
        <location evidence="1">Bacterial microcompartment</location>
    </subcellularLocation>
</comment>
<dbReference type="Proteomes" id="UP000186905">
    <property type="component" value="Unassembled WGS sequence"/>
</dbReference>
<dbReference type="EMBL" id="MJIL01000083">
    <property type="protein sequence ID" value="OLQ74453.1"/>
    <property type="molecule type" value="Genomic_DNA"/>
</dbReference>
<dbReference type="GO" id="GO:0031469">
    <property type="term" value="C:bacterial microcompartment"/>
    <property type="evidence" value="ECO:0007669"/>
    <property type="project" value="UniProtKB-SubCell"/>
</dbReference>
<reference evidence="4 5" key="1">
    <citation type="submission" date="2016-09" db="EMBL/GenBank/DDBJ databases">
        <title>Photobacterium proteolyticum sp. nov. a protease producing bacterium isolated from ocean sediments of Laizhou Bay.</title>
        <authorList>
            <person name="Li Y."/>
        </authorList>
    </citation>
    <scope>NUCLEOTIDE SEQUENCE [LARGE SCALE GENOMIC DNA]</scope>
    <source>
        <strain evidence="4 5">13-12</strain>
    </source>
</reference>
<dbReference type="InterPro" id="IPR000249">
    <property type="entry name" value="BMC_dom"/>
</dbReference>
<dbReference type="RefSeq" id="WP_075765468.1">
    <property type="nucleotide sequence ID" value="NZ_MJIL01000083.1"/>
</dbReference>
<organism evidence="4 5">
    <name type="scientific">Photobacterium proteolyticum</name>
    <dbReference type="NCBI Taxonomy" id="1903952"/>
    <lineage>
        <taxon>Bacteria</taxon>
        <taxon>Pseudomonadati</taxon>
        <taxon>Pseudomonadota</taxon>
        <taxon>Gammaproteobacteria</taxon>
        <taxon>Vibrionales</taxon>
        <taxon>Vibrionaceae</taxon>
        <taxon>Photobacterium</taxon>
    </lineage>
</organism>
<evidence type="ECO:0000313" key="5">
    <source>
        <dbReference type="Proteomes" id="UP000186905"/>
    </source>
</evidence>
<dbReference type="SMART" id="SM00877">
    <property type="entry name" value="BMC"/>
    <property type="match status" value="1"/>
</dbReference>
<dbReference type="InterPro" id="IPR037233">
    <property type="entry name" value="CcmK-like_sf"/>
</dbReference>
<evidence type="ECO:0000256" key="2">
    <source>
        <dbReference type="ARBA" id="ARBA00024446"/>
    </source>
</evidence>
<dbReference type="Pfam" id="PF00936">
    <property type="entry name" value="BMC"/>
    <property type="match status" value="1"/>
</dbReference>
<dbReference type="OrthoDB" id="5457140at2"/>
<sequence>MYEEMKQRIIQEHVPGKQITLAHVISNPQPELFNVLDLDKEKGNAIGIMNITPCEGVIIAADVATKTVAVNIGFLERSDGSLMITGDVSSVETAIQEVINYFTEKLNYDCVSMTQM</sequence>